<evidence type="ECO:0000313" key="1">
    <source>
        <dbReference type="EMBL" id="NNU82200.1"/>
    </source>
</evidence>
<dbReference type="Proteomes" id="UP000572377">
    <property type="component" value="Unassembled WGS sequence"/>
</dbReference>
<keyword evidence="2" id="KW-1185">Reference proteome</keyword>
<reference evidence="1 2" key="1">
    <citation type="submission" date="2020-05" db="EMBL/GenBank/DDBJ databases">
        <title>Gimesia benthica sp. nov., a novel planctomycete isolated from a deep-sea water sample of the Northwest Indian Ocean.</title>
        <authorList>
            <person name="Wang J."/>
            <person name="Ruan C."/>
            <person name="Song L."/>
            <person name="Zhu Y."/>
            <person name="Li A."/>
            <person name="Zheng X."/>
            <person name="Wang L."/>
            <person name="Lu Z."/>
            <person name="Huang Y."/>
            <person name="Du W."/>
            <person name="Zhou Y."/>
            <person name="Huang L."/>
            <person name="Dai X."/>
        </authorList>
    </citation>
    <scope>NUCLEOTIDE SEQUENCE [LARGE SCALE GENOMIC DNA]</scope>
    <source>
        <strain evidence="1 2">YYQ-30</strain>
    </source>
</reference>
<name>A0A849L800_9RHOB</name>
<organism evidence="1 2">
    <name type="scientific">Halovulum dunhuangense</name>
    <dbReference type="NCBI Taxonomy" id="1505036"/>
    <lineage>
        <taxon>Bacteria</taxon>
        <taxon>Pseudomonadati</taxon>
        <taxon>Pseudomonadota</taxon>
        <taxon>Alphaproteobacteria</taxon>
        <taxon>Rhodobacterales</taxon>
        <taxon>Paracoccaceae</taxon>
        <taxon>Halovulum</taxon>
    </lineage>
</organism>
<dbReference type="EMBL" id="JABFBC010000008">
    <property type="protein sequence ID" value="NNU82200.1"/>
    <property type="molecule type" value="Genomic_DNA"/>
</dbReference>
<protein>
    <recommendedName>
        <fullName evidence="3">DUF91 domain-containing protein</fullName>
    </recommendedName>
</protein>
<dbReference type="InterPro" id="IPR011856">
    <property type="entry name" value="tRNA_endonuc-like_dom_sf"/>
</dbReference>
<evidence type="ECO:0000313" key="2">
    <source>
        <dbReference type="Proteomes" id="UP000572377"/>
    </source>
</evidence>
<dbReference type="GO" id="GO:0003676">
    <property type="term" value="F:nucleic acid binding"/>
    <property type="evidence" value="ECO:0007669"/>
    <property type="project" value="InterPro"/>
</dbReference>
<sequence>MRGAGDDREVMPLLRADLVGGRDDDYSEHWLQSLVQECPRLIPTEEIDAGLNGLIPVCMELPTPAGPVDNLFLTPDGNVVLVECKLWRNPEARRAVVAQIIDYAQAMSDWAYEDLELAAKRANPALHRLYNVVADVTHLAEADFVDAVTRNLSIGRVFLLIVGDGIRRNAESLAGLLQHHAGFHFTLALVEMPIYRLPDGGHVVLPRIIARTELIDRGVVSIENGSVRIDAPPETATGRGAGMLRRSISVEQCLEDLQKTFPAVYQRFESLFPQFDERGIYLESSGASLSLRWIGPDERRYTIIQLQPDGTLNTRQVTWPANAIGQIELSREYLSELAEIVGGNVRQNIKLTEFSIKGSDGRDPNLAQLLEDPSAWLDAIDRYQAALSAAIAKAAD</sequence>
<gene>
    <name evidence="1" type="ORF">HMH01_17315</name>
</gene>
<proteinExistence type="predicted"/>
<comment type="caution">
    <text evidence="1">The sequence shown here is derived from an EMBL/GenBank/DDBJ whole genome shotgun (WGS) entry which is preliminary data.</text>
</comment>
<evidence type="ECO:0008006" key="3">
    <source>
        <dbReference type="Google" id="ProtNLM"/>
    </source>
</evidence>
<accession>A0A849L800</accession>
<dbReference type="AlphaFoldDB" id="A0A849L800"/>
<dbReference type="Gene3D" id="3.40.1350.10">
    <property type="match status" value="1"/>
</dbReference>